<evidence type="ECO:0000313" key="2">
    <source>
        <dbReference type="Proteomes" id="UP000595140"/>
    </source>
</evidence>
<dbReference type="Proteomes" id="UP000595140">
    <property type="component" value="Unassembled WGS sequence"/>
</dbReference>
<proteinExistence type="predicted"/>
<organism evidence="1 2">
    <name type="scientific">Cuscuta campestris</name>
    <dbReference type="NCBI Taxonomy" id="132261"/>
    <lineage>
        <taxon>Eukaryota</taxon>
        <taxon>Viridiplantae</taxon>
        <taxon>Streptophyta</taxon>
        <taxon>Embryophyta</taxon>
        <taxon>Tracheophyta</taxon>
        <taxon>Spermatophyta</taxon>
        <taxon>Magnoliopsida</taxon>
        <taxon>eudicotyledons</taxon>
        <taxon>Gunneridae</taxon>
        <taxon>Pentapetalae</taxon>
        <taxon>asterids</taxon>
        <taxon>lamiids</taxon>
        <taxon>Solanales</taxon>
        <taxon>Convolvulaceae</taxon>
        <taxon>Cuscuteae</taxon>
        <taxon>Cuscuta</taxon>
        <taxon>Cuscuta subgen. Grammica</taxon>
        <taxon>Cuscuta sect. Cleistogrammica</taxon>
    </lineage>
</organism>
<accession>A0A484LLW8</accession>
<evidence type="ECO:0008006" key="3">
    <source>
        <dbReference type="Google" id="ProtNLM"/>
    </source>
</evidence>
<dbReference type="OrthoDB" id="1749531at2759"/>
<sequence length="150" mass="17218">MSKLKLDMPKTDGVDPIGCLFKANECFSFYGVPDDQRLTAVSLMLEGAALDWFRWRQRNRSLLSWTDFVTKFKLRFDPSNYVDFLGVLSKVMLFQALYGRPQPDLIPYNRGASKVPAVDDILAEQDALLRRLRGNLQAAQNWMKLLADRV</sequence>
<dbReference type="EMBL" id="OOIL02001657">
    <property type="protein sequence ID" value="VFQ77294.1"/>
    <property type="molecule type" value="Genomic_DNA"/>
</dbReference>
<name>A0A484LLW8_9ASTE</name>
<protein>
    <recommendedName>
        <fullName evidence="3">Retrotransposon gag domain-containing protein</fullName>
    </recommendedName>
</protein>
<keyword evidence="2" id="KW-1185">Reference proteome</keyword>
<evidence type="ECO:0000313" key="1">
    <source>
        <dbReference type="EMBL" id="VFQ77294.1"/>
    </source>
</evidence>
<dbReference type="AlphaFoldDB" id="A0A484LLW8"/>
<gene>
    <name evidence="1" type="ORF">CCAM_LOCUS19070</name>
</gene>
<reference evidence="1 2" key="1">
    <citation type="submission" date="2018-04" db="EMBL/GenBank/DDBJ databases">
        <authorList>
            <person name="Vogel A."/>
        </authorList>
    </citation>
    <scope>NUCLEOTIDE SEQUENCE [LARGE SCALE GENOMIC DNA]</scope>
</reference>